<evidence type="ECO:0000256" key="2">
    <source>
        <dbReference type="SAM" id="MobiDB-lite"/>
    </source>
</evidence>
<evidence type="ECO:0000313" key="3">
    <source>
        <dbReference type="EMBL" id="KAG8469920.1"/>
    </source>
</evidence>
<evidence type="ECO:0000313" key="4">
    <source>
        <dbReference type="Proteomes" id="UP000751190"/>
    </source>
</evidence>
<protein>
    <recommendedName>
        <fullName evidence="5">SRCR domain-containing protein</fullName>
    </recommendedName>
</protein>
<sequence>MARSAAASAGATRAKLWNAQNIVALVLVVAVVSVSVATRGPQVHGYICFFDEATCSRAQQIGGRGAVVPSKANASDGAGAAKPVAQVCKMSDMYKLMACKGGGFNDACCRGYDHFFHHNCVCSYDAWPRQYVGDDMSAMTWVRNIMQCNTTYAQVASSSLCIEQLATCAEPAEGDILLSSHPRGLLLLWRHGEWGRVAGPGLTAELATRSCQRLGYAAATEHTDAPATASRYEHEPPTESDLLNQTNQSLSTLRIGVPARVHALDCVAGAGVERCALNVPAPVPEASSDVHDPSPSPSPRVGHGVPHAVGSGGGGAEPERGAWVIACGLALSNGKQAAGPQSCWLARDGSRQCSGSGNVASVACGTAVPKRAR</sequence>
<name>A0A8J5XXW3_DIALT</name>
<proteinExistence type="predicted"/>
<comment type="caution">
    <text evidence="3">The sequence shown here is derived from an EMBL/GenBank/DDBJ whole genome shotgun (WGS) entry which is preliminary data.</text>
</comment>
<dbReference type="Proteomes" id="UP000751190">
    <property type="component" value="Unassembled WGS sequence"/>
</dbReference>
<dbReference type="InterPro" id="IPR036772">
    <property type="entry name" value="SRCR-like_dom_sf"/>
</dbReference>
<keyword evidence="4" id="KW-1185">Reference proteome</keyword>
<dbReference type="SUPFAM" id="SSF56487">
    <property type="entry name" value="SRCR-like"/>
    <property type="match status" value="1"/>
</dbReference>
<organism evidence="3 4">
    <name type="scientific">Diacronema lutheri</name>
    <name type="common">Unicellular marine alga</name>
    <name type="synonym">Monochrysis lutheri</name>
    <dbReference type="NCBI Taxonomy" id="2081491"/>
    <lineage>
        <taxon>Eukaryota</taxon>
        <taxon>Haptista</taxon>
        <taxon>Haptophyta</taxon>
        <taxon>Pavlovophyceae</taxon>
        <taxon>Pavlovales</taxon>
        <taxon>Pavlovaceae</taxon>
        <taxon>Diacronema</taxon>
    </lineage>
</organism>
<evidence type="ECO:0008006" key="5">
    <source>
        <dbReference type="Google" id="ProtNLM"/>
    </source>
</evidence>
<dbReference type="OrthoDB" id="10451805at2759"/>
<dbReference type="EMBL" id="JAGTXO010000002">
    <property type="protein sequence ID" value="KAG8469920.1"/>
    <property type="molecule type" value="Genomic_DNA"/>
</dbReference>
<feature type="region of interest" description="Disordered" evidence="2">
    <location>
        <begin position="222"/>
        <end position="243"/>
    </location>
</feature>
<dbReference type="GO" id="GO:0016020">
    <property type="term" value="C:membrane"/>
    <property type="evidence" value="ECO:0007669"/>
    <property type="project" value="InterPro"/>
</dbReference>
<gene>
    <name evidence="3" type="ORF">KFE25_006375</name>
</gene>
<dbReference type="AlphaFoldDB" id="A0A8J5XXW3"/>
<evidence type="ECO:0000256" key="1">
    <source>
        <dbReference type="ARBA" id="ARBA00023157"/>
    </source>
</evidence>
<reference evidence="3" key="1">
    <citation type="submission" date="2021-05" db="EMBL/GenBank/DDBJ databases">
        <title>The genome of the haptophyte Pavlova lutheri (Diacronema luteri, Pavlovales) - a model for lipid biosynthesis in eukaryotic algae.</title>
        <authorList>
            <person name="Hulatt C.J."/>
            <person name="Posewitz M.C."/>
        </authorList>
    </citation>
    <scope>NUCLEOTIDE SEQUENCE</scope>
    <source>
        <strain evidence="3">NIVA-4/92</strain>
    </source>
</reference>
<feature type="region of interest" description="Disordered" evidence="2">
    <location>
        <begin position="283"/>
        <end position="316"/>
    </location>
</feature>
<keyword evidence="1" id="KW-1015">Disulfide bond</keyword>
<accession>A0A8J5XXW3</accession>